<organism evidence="2 3">
    <name type="scientific">Ditylenchus dipsaci</name>
    <dbReference type="NCBI Taxonomy" id="166011"/>
    <lineage>
        <taxon>Eukaryota</taxon>
        <taxon>Metazoa</taxon>
        <taxon>Ecdysozoa</taxon>
        <taxon>Nematoda</taxon>
        <taxon>Chromadorea</taxon>
        <taxon>Rhabditida</taxon>
        <taxon>Tylenchina</taxon>
        <taxon>Tylenchomorpha</taxon>
        <taxon>Sphaerularioidea</taxon>
        <taxon>Anguinidae</taxon>
        <taxon>Anguininae</taxon>
        <taxon>Ditylenchus</taxon>
    </lineage>
</organism>
<keyword evidence="2" id="KW-1185">Reference proteome</keyword>
<feature type="transmembrane region" description="Helical" evidence="1">
    <location>
        <begin position="189"/>
        <end position="212"/>
    </location>
</feature>
<keyword evidence="1" id="KW-0472">Membrane</keyword>
<dbReference type="Proteomes" id="UP000887574">
    <property type="component" value="Unplaced"/>
</dbReference>
<dbReference type="AlphaFoldDB" id="A0A915ELT8"/>
<reference evidence="3" key="1">
    <citation type="submission" date="2022-11" db="UniProtKB">
        <authorList>
            <consortium name="WormBaseParasite"/>
        </authorList>
    </citation>
    <scope>IDENTIFICATION</scope>
</reference>
<protein>
    <submittedName>
        <fullName evidence="3">Uncharacterized protein</fullName>
    </submittedName>
</protein>
<name>A0A915ELT8_9BILA</name>
<keyword evidence="1" id="KW-1133">Transmembrane helix</keyword>
<proteinExistence type="predicted"/>
<evidence type="ECO:0000313" key="2">
    <source>
        <dbReference type="Proteomes" id="UP000887574"/>
    </source>
</evidence>
<evidence type="ECO:0000256" key="1">
    <source>
        <dbReference type="SAM" id="Phobius"/>
    </source>
</evidence>
<keyword evidence="1" id="KW-0812">Transmembrane</keyword>
<accession>A0A915ELT8</accession>
<evidence type="ECO:0000313" key="3">
    <source>
        <dbReference type="WBParaSite" id="jg7259"/>
    </source>
</evidence>
<dbReference type="WBParaSite" id="jg7259">
    <property type="protein sequence ID" value="jg7259"/>
    <property type="gene ID" value="jg7259"/>
</dbReference>
<sequence>MFFHLVQNLKKKLGKHHLRSRYENDADFAVQCRMITSMAFVPPQDLLRFLPSFGTDAFGTGTEPKHEGAIGMCWWSQNSSTHCGTSTTELWMEVTEQTTMPKPPITESKMSLMCAIPGYGTLSTACEWCNKEETINHPVASRQATKGKATQLQKADTRILSIVEQYAVRNTEEYLKGLQIIMIWMVENILYCVCYRLLFLTKCTSLILRLLFNFL</sequence>